<name>A0ABU1F0R3_9STAP</name>
<dbReference type="EMBL" id="JAVJGV010000073">
    <property type="protein sequence ID" value="MDR5603964.1"/>
    <property type="molecule type" value="Genomic_DNA"/>
</dbReference>
<proteinExistence type="predicted"/>
<reference evidence="2 3" key="1">
    <citation type="submission" date="2023-08" db="EMBL/GenBank/DDBJ databases">
        <title>Whole genome sequencing of Staphylococcus coagulans NN-2474.</title>
        <authorList>
            <person name="Kropotov V.S."/>
            <person name="Boriskina E.V."/>
            <person name="Gordinskaya N.A."/>
            <person name="Shkurkina I.S."/>
            <person name="Kryazhev D.V."/>
            <person name="Alekseeva A.E."/>
            <person name="Makhova M.A."/>
        </authorList>
    </citation>
    <scope>NUCLEOTIDE SEQUENCE [LARGE SCALE GENOMIC DNA]</scope>
    <source>
        <strain evidence="2 3">NN-2474</strain>
    </source>
</reference>
<organism evidence="2 3">
    <name type="scientific">Staphylococcus coagulans</name>
    <dbReference type="NCBI Taxonomy" id="74706"/>
    <lineage>
        <taxon>Bacteria</taxon>
        <taxon>Bacillati</taxon>
        <taxon>Bacillota</taxon>
        <taxon>Bacilli</taxon>
        <taxon>Bacillales</taxon>
        <taxon>Staphylococcaceae</taxon>
        <taxon>Staphylococcus</taxon>
    </lineage>
</organism>
<comment type="caution">
    <text evidence="2">The sequence shown here is derived from an EMBL/GenBank/DDBJ whole genome shotgun (WGS) entry which is preliminary data.</text>
</comment>
<evidence type="ECO:0000259" key="1">
    <source>
        <dbReference type="Pfam" id="PF01610"/>
    </source>
</evidence>
<dbReference type="InterPro" id="IPR002560">
    <property type="entry name" value="Transposase_DDE"/>
</dbReference>
<evidence type="ECO:0000313" key="2">
    <source>
        <dbReference type="EMBL" id="MDR5603964.1"/>
    </source>
</evidence>
<dbReference type="Pfam" id="PF01610">
    <property type="entry name" value="DDE_Tnp_ISL3"/>
    <property type="match status" value="1"/>
</dbReference>
<dbReference type="NCBIfam" id="NF033550">
    <property type="entry name" value="transpos_ISL3"/>
    <property type="match status" value="1"/>
</dbReference>
<keyword evidence="3" id="KW-1185">Reference proteome</keyword>
<protein>
    <submittedName>
        <fullName evidence="2">ISL3 family transposase</fullName>
    </submittedName>
</protein>
<dbReference type="Proteomes" id="UP001255050">
    <property type="component" value="Unassembled WGS sequence"/>
</dbReference>
<dbReference type="RefSeq" id="WP_309552093.1">
    <property type="nucleotide sequence ID" value="NZ_JAVJGV010000073.1"/>
</dbReference>
<sequence>MSNFILTTLGIKDKNITFEDKIEEKKYKGVVSLFYFGQLTYPPERCQLCGCDNVNHTIIKNGFKKSRLTIPRVSEKAAYLILKKQRYYCKKCCSYFTAETSVVARDCFISQNTRLAVLNKTTDIRSQKSIAQSCHVSCSTVSRIMNQAASQLAQTPFKYLPEHLMMDEFKSVKHIDGKMSFIYADALTHRLVDIVPDRRLFALKNYFYRFPLSERKRVKTVSIDMYEPYMTLIREVFPNAEIIIDRFHIVQALNRALNMTRVAVMNHYRTTERPIYNKYKRYWKILLKPREQLEVFNYRCFPLYKQWKTQKGVVEHLLSFDEKLLNTYTLVNTLRYALKENDKTAFETAIKNVKTNRISPQLQTVIKTLRKHNRMISNTMEYHNLTNGPLEGINTKIKLIQRISFGYRNFNHLRSRIILCTNLFAANPKRAWDIY</sequence>
<dbReference type="InterPro" id="IPR047951">
    <property type="entry name" value="Transpos_ISL3"/>
</dbReference>
<accession>A0ABU1F0R3</accession>
<dbReference type="PANTHER" id="PTHR33498:SF1">
    <property type="entry name" value="TRANSPOSASE FOR INSERTION SEQUENCE ELEMENT IS1557"/>
    <property type="match status" value="1"/>
</dbReference>
<gene>
    <name evidence="2" type="ORF">RCO12_11025</name>
</gene>
<dbReference type="PANTHER" id="PTHR33498">
    <property type="entry name" value="TRANSPOSASE FOR INSERTION SEQUENCE ELEMENT IS1557"/>
    <property type="match status" value="1"/>
</dbReference>
<feature type="domain" description="Transposase IS204/IS1001/IS1096/IS1165 DDE" evidence="1">
    <location>
        <begin position="164"/>
        <end position="417"/>
    </location>
</feature>
<evidence type="ECO:0000313" key="3">
    <source>
        <dbReference type="Proteomes" id="UP001255050"/>
    </source>
</evidence>